<feature type="domain" description="ApaG" evidence="3">
    <location>
        <begin position="208"/>
        <end position="344"/>
    </location>
</feature>
<organism evidence="4 5">
    <name type="scientific">Triparma laevis f. inornata</name>
    <dbReference type="NCBI Taxonomy" id="1714386"/>
    <lineage>
        <taxon>Eukaryota</taxon>
        <taxon>Sar</taxon>
        <taxon>Stramenopiles</taxon>
        <taxon>Ochrophyta</taxon>
        <taxon>Bolidophyceae</taxon>
        <taxon>Parmales</taxon>
        <taxon>Triparmaceae</taxon>
        <taxon>Triparma</taxon>
    </lineage>
</organism>
<dbReference type="Pfam" id="PF04379">
    <property type="entry name" value="DUF525"/>
    <property type="match status" value="1"/>
</dbReference>
<evidence type="ECO:0000313" key="4">
    <source>
        <dbReference type="EMBL" id="GMH52081.1"/>
    </source>
</evidence>
<feature type="compositionally biased region" description="Low complexity" evidence="1">
    <location>
        <begin position="33"/>
        <end position="64"/>
    </location>
</feature>
<feature type="compositionally biased region" description="Basic and acidic residues" evidence="1">
    <location>
        <begin position="188"/>
        <end position="212"/>
    </location>
</feature>
<gene>
    <name evidence="4" type="ORF">TL16_g01151</name>
</gene>
<reference evidence="5" key="1">
    <citation type="journal article" date="2023" name="Commun. Biol.">
        <title>Genome analysis of Parmales, the sister group of diatoms, reveals the evolutionary specialization of diatoms from phago-mixotrophs to photoautotrophs.</title>
        <authorList>
            <person name="Ban H."/>
            <person name="Sato S."/>
            <person name="Yoshikawa S."/>
            <person name="Yamada K."/>
            <person name="Nakamura Y."/>
            <person name="Ichinomiya M."/>
            <person name="Sato N."/>
            <person name="Blanc-Mathieu R."/>
            <person name="Endo H."/>
            <person name="Kuwata A."/>
            <person name="Ogata H."/>
        </authorList>
    </citation>
    <scope>NUCLEOTIDE SEQUENCE [LARGE SCALE GENOMIC DNA]</scope>
</reference>
<dbReference type="InterPro" id="IPR050718">
    <property type="entry name" value="ApaG-like"/>
</dbReference>
<dbReference type="InterPro" id="IPR036767">
    <property type="entry name" value="ApaG_sf"/>
</dbReference>
<dbReference type="InterPro" id="IPR007474">
    <property type="entry name" value="ApaG_domain"/>
</dbReference>
<dbReference type="Gene3D" id="2.60.40.1470">
    <property type="entry name" value="ApaG domain"/>
    <property type="match status" value="1"/>
</dbReference>
<keyword evidence="2" id="KW-0732">Signal</keyword>
<feature type="region of interest" description="Disordered" evidence="1">
    <location>
        <begin position="31"/>
        <end position="79"/>
    </location>
</feature>
<evidence type="ECO:0000256" key="2">
    <source>
        <dbReference type="SAM" id="SignalP"/>
    </source>
</evidence>
<dbReference type="EMBL" id="BLQM01000025">
    <property type="protein sequence ID" value="GMH52081.1"/>
    <property type="molecule type" value="Genomic_DNA"/>
</dbReference>
<name>A0A9W6ZGZ1_9STRA</name>
<evidence type="ECO:0000259" key="3">
    <source>
        <dbReference type="PROSITE" id="PS51087"/>
    </source>
</evidence>
<feature type="region of interest" description="Disordered" evidence="1">
    <location>
        <begin position="152"/>
        <end position="213"/>
    </location>
</feature>
<accession>A0A9W6ZGZ1</accession>
<dbReference type="AlphaFoldDB" id="A0A9W6ZGZ1"/>
<proteinExistence type="predicted"/>
<dbReference type="PANTHER" id="PTHR47191">
    <property type="entry name" value="OS05G0170800 PROTEIN"/>
    <property type="match status" value="1"/>
</dbReference>
<sequence>MVSYLLLLLALLSLHATSFTFPASRPHLAPLASQSESSSSSSSQSSYDDNSFSSSSSSPSNTSPPTKPSPVQLLTPSQRSQTYATIKKLRQTLPLLSKNQDFKSAAKVKKQLDRLLALDPYYSLETEMELAVKKEWYRTAAKLKKEIDRIGGAPLDLNAPPPVSSQLNSLRETQQSRQSPSPSKNKQTKGDEDVRTGRFVEEPESESWKETEGISVEMKSKYVPGNEEGNRVTFSYSVKIKNTSPQKIKLIGREFQIQTTGDSNLSHVRGSGVTNRQPVLNEGESFEYISNAPLNVKEEGRRRGVAARMKGWYLYVKMEEGGWGKEVGRAEIGGFHFLMGEEEEI</sequence>
<dbReference type="PROSITE" id="PS51087">
    <property type="entry name" value="APAG"/>
    <property type="match status" value="1"/>
</dbReference>
<evidence type="ECO:0000256" key="1">
    <source>
        <dbReference type="SAM" id="MobiDB-lite"/>
    </source>
</evidence>
<comment type="caution">
    <text evidence="4">The sequence shown here is derived from an EMBL/GenBank/DDBJ whole genome shotgun (WGS) entry which is preliminary data.</text>
</comment>
<evidence type="ECO:0000313" key="5">
    <source>
        <dbReference type="Proteomes" id="UP001162640"/>
    </source>
</evidence>
<dbReference type="SUPFAM" id="SSF110069">
    <property type="entry name" value="ApaG-like"/>
    <property type="match status" value="1"/>
</dbReference>
<feature type="signal peptide" evidence="2">
    <location>
        <begin position="1"/>
        <end position="18"/>
    </location>
</feature>
<feature type="chain" id="PRO_5040997911" description="ApaG domain-containing protein" evidence="2">
    <location>
        <begin position="19"/>
        <end position="345"/>
    </location>
</feature>
<protein>
    <recommendedName>
        <fullName evidence="3">ApaG domain-containing protein</fullName>
    </recommendedName>
</protein>
<feature type="compositionally biased region" description="Polar residues" evidence="1">
    <location>
        <begin position="164"/>
        <end position="185"/>
    </location>
</feature>
<dbReference type="PANTHER" id="PTHR47191:SF2">
    <property type="entry name" value="OS05G0170800 PROTEIN"/>
    <property type="match status" value="1"/>
</dbReference>
<dbReference type="Proteomes" id="UP001162640">
    <property type="component" value="Unassembled WGS sequence"/>
</dbReference>